<evidence type="ECO:0000313" key="27">
    <source>
        <dbReference type="Proteomes" id="UP001279410"/>
    </source>
</evidence>
<keyword evidence="18 22" id="KW-0675">Receptor</keyword>
<dbReference type="SMART" id="SM00430">
    <property type="entry name" value="HOLI"/>
    <property type="match status" value="1"/>
</dbReference>
<dbReference type="PROSITE" id="PS00031">
    <property type="entry name" value="NUCLEAR_REC_DBD_1"/>
    <property type="match status" value="1"/>
</dbReference>
<evidence type="ECO:0000256" key="12">
    <source>
        <dbReference type="ARBA" id="ARBA00022853"/>
    </source>
</evidence>
<dbReference type="GO" id="GO:1990794">
    <property type="term" value="C:basolateral part of cell"/>
    <property type="evidence" value="ECO:0007669"/>
    <property type="project" value="UniProtKB-ARBA"/>
</dbReference>
<dbReference type="AlphaFoldDB" id="A0AAD3MZ19"/>
<dbReference type="CDD" id="cd07172">
    <property type="entry name" value="NR_DBD_GR_PR"/>
    <property type="match status" value="1"/>
</dbReference>
<dbReference type="EMBL" id="BRZM01000049">
    <property type="protein sequence ID" value="GLD62090.1"/>
    <property type="molecule type" value="Genomic_DNA"/>
</dbReference>
<evidence type="ECO:0000256" key="23">
    <source>
        <dbReference type="SAM" id="MobiDB-lite"/>
    </source>
</evidence>
<evidence type="ECO:0000256" key="19">
    <source>
        <dbReference type="ARBA" id="ARBA00023212"/>
    </source>
</evidence>
<keyword evidence="8" id="KW-0754">Steroid-binding</keyword>
<dbReference type="GO" id="GO:0051414">
    <property type="term" value="P:response to cortisol"/>
    <property type="evidence" value="ECO:0007669"/>
    <property type="project" value="UniProtKB-ARBA"/>
</dbReference>
<feature type="compositionally biased region" description="Basic and acidic residues" evidence="23">
    <location>
        <begin position="90"/>
        <end position="100"/>
    </location>
</feature>
<dbReference type="Proteomes" id="UP001279410">
    <property type="component" value="Unassembled WGS sequence"/>
</dbReference>
<keyword evidence="20 22" id="KW-0539">Nucleus</keyword>
<keyword evidence="11 22" id="KW-0862">Zinc</keyword>
<accession>A0AAD3MZ19</accession>
<evidence type="ECO:0000256" key="13">
    <source>
        <dbReference type="ARBA" id="ARBA00023015"/>
    </source>
</evidence>
<dbReference type="InterPro" id="IPR001723">
    <property type="entry name" value="Nuclear_hrmn_rcpt"/>
</dbReference>
<evidence type="ECO:0000256" key="4">
    <source>
        <dbReference type="ARBA" id="ARBA00004300"/>
    </source>
</evidence>
<dbReference type="PROSITE" id="PS51030">
    <property type="entry name" value="NUCLEAR_REC_DBD_2"/>
    <property type="match status" value="1"/>
</dbReference>
<feature type="domain" description="Nuclear receptor" evidence="24">
    <location>
        <begin position="421"/>
        <end position="496"/>
    </location>
</feature>
<name>A0AAD3MZ19_LATJO</name>
<evidence type="ECO:0000256" key="16">
    <source>
        <dbReference type="ARBA" id="ARBA00023128"/>
    </source>
</evidence>
<reference evidence="26" key="1">
    <citation type="submission" date="2022-08" db="EMBL/GenBank/DDBJ databases">
        <title>Genome sequencing of akame (Lates japonicus).</title>
        <authorList>
            <person name="Hashiguchi Y."/>
            <person name="Takahashi H."/>
        </authorList>
    </citation>
    <scope>NUCLEOTIDE SEQUENCE</scope>
    <source>
        <strain evidence="26">Kochi</strain>
    </source>
</reference>
<evidence type="ECO:0000256" key="6">
    <source>
        <dbReference type="ARBA" id="ARBA00015625"/>
    </source>
</evidence>
<dbReference type="InterPro" id="IPR013088">
    <property type="entry name" value="Znf_NHR/GATA"/>
</dbReference>
<proteinExistence type="inferred from homology"/>
<dbReference type="FunFam" id="1.10.565.10:FF:000004">
    <property type="entry name" value="Androgen receptor variant"/>
    <property type="match status" value="1"/>
</dbReference>
<evidence type="ECO:0000256" key="17">
    <source>
        <dbReference type="ARBA" id="ARBA00023163"/>
    </source>
</evidence>
<dbReference type="SMART" id="SM00399">
    <property type="entry name" value="ZnF_C4"/>
    <property type="match status" value="1"/>
</dbReference>
<evidence type="ECO:0000256" key="21">
    <source>
        <dbReference type="ARBA" id="ARBA00031162"/>
    </source>
</evidence>
<dbReference type="InterPro" id="IPR000536">
    <property type="entry name" value="Nucl_hrmn_rcpt_lig-bd"/>
</dbReference>
<dbReference type="FunFam" id="3.30.50.10:FF:000047">
    <property type="entry name" value="glucocorticoid receptor isoform X1"/>
    <property type="match status" value="1"/>
</dbReference>
<evidence type="ECO:0000256" key="18">
    <source>
        <dbReference type="ARBA" id="ARBA00023170"/>
    </source>
</evidence>
<sequence>MDKGGVKKIPYRRDDHLSKLVYTESPEEGGLLKVAPHSAMSITSATSVVLPSSPLMQPGQVPNGLSNSPLPEELTSTSITATVGPLLGDSEPRGLTKDQRPQQQQQQQQLFQTQTFGRQTPGDSLPQLEASIADITQSSMDSLIGGSDPNFFPMKAEDFSMDKGDQDPIDLDHAFDHIGKDVDVNQKLFSDNTLDLLQDFELTGSPSDFYVGDDAFLSTLADDSLLGDVGAERDIKPAMVESSNGSVAVSVALNGSIMASPDQSSSGISSSSPLTPTTTLSPLVKKEKDAGFIQLCTSGVIKQEKTSAGQSYCQMSGTTSTGMSTSNPISICGVSTSGGPSYHFGINPSSGEAQQRKDHKPVSNQYLPVTTISTAWNRGQSVGDNLRVSEAFSSSPSYTTSFARPEGGTTASSAPGKSGTHKICLVCSDEASGCHYGVLTCGSCKVFFKRAVEGQHNYLCAGRNDCIIDKIRRKNCPACRFRKCLMAGMNLEARKTKKLNRLKGSQLSNPPEVTPSPPVEARSLVPKCMPQLVPTMLSLLKAIEPDTIYAGYDSTLPDTSTRLMTTLNRLGGRQVISAVKWAKALPGFRNLHLDDQMTLLQCSWLFLMSFGLGWRSYQQCNGNMLCFAPDLVINEERMKLPYMADQCEQMLKISSEFVRLQVSHDEYLCMKVLLLLSTVPKDGLKSQAVFDELRMSYIKELGKAIVKREENSSQNWQRFYQLTKLLDSMHEMVGGLLSFCFYTFVNKSLSVEFPEMLAEIISNQLPKFKAGSVKPLLFHQR</sequence>
<dbReference type="InterPro" id="IPR001628">
    <property type="entry name" value="Znf_hrmn_rcpt"/>
</dbReference>
<dbReference type="PANTHER" id="PTHR48092">
    <property type="entry name" value="KNIRPS-RELATED PROTEIN-RELATED"/>
    <property type="match status" value="1"/>
</dbReference>
<organism evidence="26 27">
    <name type="scientific">Lates japonicus</name>
    <name type="common">Japanese lates</name>
    <dbReference type="NCBI Taxonomy" id="270547"/>
    <lineage>
        <taxon>Eukaryota</taxon>
        <taxon>Metazoa</taxon>
        <taxon>Chordata</taxon>
        <taxon>Craniata</taxon>
        <taxon>Vertebrata</taxon>
        <taxon>Euteleostomi</taxon>
        <taxon>Actinopterygii</taxon>
        <taxon>Neopterygii</taxon>
        <taxon>Teleostei</taxon>
        <taxon>Neoteleostei</taxon>
        <taxon>Acanthomorphata</taxon>
        <taxon>Carangaria</taxon>
        <taxon>Carangaria incertae sedis</taxon>
        <taxon>Centropomidae</taxon>
        <taxon>Lates</taxon>
    </lineage>
</organism>
<dbReference type="InterPro" id="IPR035500">
    <property type="entry name" value="NHR-like_dom_sf"/>
</dbReference>
<dbReference type="Gene3D" id="1.10.565.10">
    <property type="entry name" value="Retinoid X Receptor"/>
    <property type="match status" value="1"/>
</dbReference>
<feature type="region of interest" description="Disordered" evidence="23">
    <location>
        <begin position="51"/>
        <end position="111"/>
    </location>
</feature>
<keyword evidence="14" id="KW-0446">Lipid-binding</keyword>
<gene>
    <name evidence="26" type="ORF">AKAME5_001384100</name>
</gene>
<dbReference type="CDD" id="cd06947">
    <property type="entry name" value="NR_LBD_GR_Like"/>
    <property type="match status" value="1"/>
</dbReference>
<keyword evidence="16" id="KW-0496">Mitochondrion</keyword>
<feature type="compositionally biased region" description="Polar residues" evidence="23">
    <location>
        <begin position="63"/>
        <end position="81"/>
    </location>
</feature>
<evidence type="ECO:0000313" key="26">
    <source>
        <dbReference type="EMBL" id="GLD62090.1"/>
    </source>
</evidence>
<feature type="region of interest" description="Disordered" evidence="23">
    <location>
        <begin position="260"/>
        <end position="280"/>
    </location>
</feature>
<keyword evidence="17 22" id="KW-0804">Transcription</keyword>
<evidence type="ECO:0000259" key="25">
    <source>
        <dbReference type="PROSITE" id="PS51843"/>
    </source>
</evidence>
<evidence type="ECO:0000256" key="14">
    <source>
        <dbReference type="ARBA" id="ARBA00023121"/>
    </source>
</evidence>
<dbReference type="SUPFAM" id="SSF57716">
    <property type="entry name" value="Glucocorticoid receptor-like (DNA-binding domain)"/>
    <property type="match status" value="1"/>
</dbReference>
<dbReference type="InterPro" id="IPR050200">
    <property type="entry name" value="Nuclear_hormone_rcpt_NR3"/>
</dbReference>
<keyword evidence="19" id="KW-0206">Cytoskeleton</keyword>
<dbReference type="PRINTS" id="PR00398">
    <property type="entry name" value="STRDHORMONER"/>
</dbReference>
<dbReference type="Pfam" id="PF00104">
    <property type="entry name" value="Hormone_recep"/>
    <property type="match status" value="1"/>
</dbReference>
<dbReference type="PRINTS" id="PR00528">
    <property type="entry name" value="GLCORTICOIDR"/>
</dbReference>
<evidence type="ECO:0000256" key="10">
    <source>
        <dbReference type="ARBA" id="ARBA00022771"/>
    </source>
</evidence>
<keyword evidence="10 22" id="KW-0863">Zinc-finger</keyword>
<evidence type="ECO:0000256" key="22">
    <source>
        <dbReference type="RuleBase" id="RU004334"/>
    </source>
</evidence>
<evidence type="ECO:0000256" key="7">
    <source>
        <dbReference type="ARBA" id="ARBA00022490"/>
    </source>
</evidence>
<evidence type="ECO:0000256" key="15">
    <source>
        <dbReference type="ARBA" id="ARBA00023125"/>
    </source>
</evidence>
<evidence type="ECO:0000256" key="8">
    <source>
        <dbReference type="ARBA" id="ARBA00022665"/>
    </source>
</evidence>
<evidence type="ECO:0000259" key="24">
    <source>
        <dbReference type="PROSITE" id="PS51030"/>
    </source>
</evidence>
<evidence type="ECO:0000256" key="20">
    <source>
        <dbReference type="ARBA" id="ARBA00023242"/>
    </source>
</evidence>
<keyword evidence="7" id="KW-0963">Cytoplasm</keyword>
<evidence type="ECO:0000256" key="3">
    <source>
        <dbReference type="ARBA" id="ARBA00004186"/>
    </source>
</evidence>
<dbReference type="PRINTS" id="PR00047">
    <property type="entry name" value="STROIDFINGER"/>
</dbReference>
<dbReference type="SUPFAM" id="SSF48508">
    <property type="entry name" value="Nuclear receptor ligand-binding domain"/>
    <property type="match status" value="1"/>
</dbReference>
<evidence type="ECO:0000256" key="9">
    <source>
        <dbReference type="ARBA" id="ARBA00022723"/>
    </source>
</evidence>
<dbReference type="GO" id="GO:0006325">
    <property type="term" value="P:chromatin organization"/>
    <property type="evidence" value="ECO:0007669"/>
    <property type="project" value="UniProtKB-KW"/>
</dbReference>
<evidence type="ECO:0000256" key="1">
    <source>
        <dbReference type="ARBA" id="ARBA00004123"/>
    </source>
</evidence>
<dbReference type="InterPro" id="IPR001409">
    <property type="entry name" value="Glcrtcd_rcpt"/>
</dbReference>
<feature type="region of interest" description="Disordered" evidence="23">
    <location>
        <begin position="395"/>
        <end position="419"/>
    </location>
</feature>
<dbReference type="GO" id="GO:0005634">
    <property type="term" value="C:nucleus"/>
    <property type="evidence" value="ECO:0007669"/>
    <property type="project" value="UniProtKB-SubCell"/>
</dbReference>
<dbReference type="GO" id="GO:1990239">
    <property type="term" value="F:steroid hormone binding"/>
    <property type="evidence" value="ECO:0007669"/>
    <property type="project" value="UniProtKB-ARBA"/>
</dbReference>
<protein>
    <recommendedName>
        <fullName evidence="6">Glucocorticoid receptor</fullName>
    </recommendedName>
    <alternativeName>
        <fullName evidence="21">Nuclear receptor subfamily 3 group C member 1</fullName>
    </alternativeName>
</protein>
<keyword evidence="27" id="KW-1185">Reference proteome</keyword>
<comment type="subcellular location">
    <subcellularLocation>
        <location evidence="4">Cytoplasm</location>
        <location evidence="4">Cytoskeleton</location>
        <location evidence="4">Microtubule organizing center</location>
        <location evidence="4">Centrosome</location>
    </subcellularLocation>
    <subcellularLocation>
        <location evidence="3">Cytoplasm</location>
        <location evidence="3">Cytoskeleton</location>
        <location evidence="3">Spindle</location>
    </subcellularLocation>
    <subcellularLocation>
        <location evidence="2">Mitochondrion</location>
    </subcellularLocation>
    <subcellularLocation>
        <location evidence="1 22">Nucleus</location>
    </subcellularLocation>
</comment>
<feature type="compositionally biased region" description="Low complexity" evidence="23">
    <location>
        <begin position="101"/>
        <end position="111"/>
    </location>
</feature>
<dbReference type="GO" id="GO:0031963">
    <property type="term" value="F:nuclear cortisol receptor activity"/>
    <property type="evidence" value="ECO:0007669"/>
    <property type="project" value="UniProtKB-ARBA"/>
</dbReference>
<keyword evidence="12" id="KW-0156">Chromatin regulator</keyword>
<dbReference type="GO" id="GO:0005739">
    <property type="term" value="C:mitochondrion"/>
    <property type="evidence" value="ECO:0007669"/>
    <property type="project" value="UniProtKB-SubCell"/>
</dbReference>
<dbReference type="GO" id="GO:0005819">
    <property type="term" value="C:spindle"/>
    <property type="evidence" value="ECO:0007669"/>
    <property type="project" value="UniProtKB-SubCell"/>
</dbReference>
<dbReference type="Gene3D" id="3.30.50.10">
    <property type="entry name" value="Erythroid Transcription Factor GATA-1, subunit A"/>
    <property type="match status" value="1"/>
</dbReference>
<dbReference type="GO" id="GO:0001046">
    <property type="term" value="F:core promoter sequence-specific DNA binding"/>
    <property type="evidence" value="ECO:0007669"/>
    <property type="project" value="UniProtKB-ARBA"/>
</dbReference>
<dbReference type="Pfam" id="PF00105">
    <property type="entry name" value="zf-C4"/>
    <property type="match status" value="1"/>
</dbReference>
<evidence type="ECO:0000256" key="2">
    <source>
        <dbReference type="ARBA" id="ARBA00004173"/>
    </source>
</evidence>
<dbReference type="PROSITE" id="PS51843">
    <property type="entry name" value="NR_LBD"/>
    <property type="match status" value="1"/>
</dbReference>
<feature type="domain" description="NR LBD" evidence="25">
    <location>
        <begin position="528"/>
        <end position="762"/>
    </location>
</feature>
<dbReference type="Pfam" id="PF02155">
    <property type="entry name" value="GCR"/>
    <property type="match status" value="1"/>
</dbReference>
<dbReference type="GO" id="GO:0010628">
    <property type="term" value="P:positive regulation of gene expression"/>
    <property type="evidence" value="ECO:0007669"/>
    <property type="project" value="UniProtKB-ARBA"/>
</dbReference>
<keyword evidence="15 22" id="KW-0238">DNA-binding</keyword>
<keyword evidence="9 22" id="KW-0479">Metal-binding</keyword>
<keyword evidence="13 22" id="KW-0805">Transcription regulation</keyword>
<evidence type="ECO:0000256" key="11">
    <source>
        <dbReference type="ARBA" id="ARBA00022833"/>
    </source>
</evidence>
<evidence type="ECO:0000256" key="5">
    <source>
        <dbReference type="ARBA" id="ARBA00005413"/>
    </source>
</evidence>
<comment type="similarity">
    <text evidence="5">Belongs to the nuclear hormone receptor family. NR3 subfamily.</text>
</comment>
<dbReference type="GO" id="GO:0005813">
    <property type="term" value="C:centrosome"/>
    <property type="evidence" value="ECO:0007669"/>
    <property type="project" value="UniProtKB-SubCell"/>
</dbReference>
<dbReference type="GO" id="GO:0008270">
    <property type="term" value="F:zinc ion binding"/>
    <property type="evidence" value="ECO:0007669"/>
    <property type="project" value="UniProtKB-KW"/>
</dbReference>
<comment type="caution">
    <text evidence="26">The sequence shown here is derived from an EMBL/GenBank/DDBJ whole genome shotgun (WGS) entry which is preliminary data.</text>
</comment>